<dbReference type="AlphaFoldDB" id="A0A7V3ZTJ2"/>
<comment type="caution">
    <text evidence="2">The sequence shown here is derived from an EMBL/GenBank/DDBJ whole genome shotgun (WGS) entry which is preliminary data.</text>
</comment>
<name>A0A7V3ZTJ2_UNCW3</name>
<gene>
    <name evidence="2" type="ORF">ENU72_03480</name>
</gene>
<sequence length="70" mass="7839">MFRENNGKVSYTRVSGFIGFVSYLIWGFYLTFVNKSIPDLPPGLLVLLLGLYGINKMSDVFMQKVKGSNG</sequence>
<keyword evidence="1" id="KW-0812">Transmembrane</keyword>
<evidence type="ECO:0000313" key="2">
    <source>
        <dbReference type="EMBL" id="HGK54067.1"/>
    </source>
</evidence>
<protein>
    <submittedName>
        <fullName evidence="2">Uncharacterized protein</fullName>
    </submittedName>
</protein>
<proteinExistence type="predicted"/>
<keyword evidence="1" id="KW-1133">Transmembrane helix</keyword>
<evidence type="ECO:0000256" key="1">
    <source>
        <dbReference type="SAM" id="Phobius"/>
    </source>
</evidence>
<accession>A0A7V3ZTJ2</accession>
<feature type="transmembrane region" description="Helical" evidence="1">
    <location>
        <begin position="36"/>
        <end position="54"/>
    </location>
</feature>
<feature type="transmembrane region" description="Helical" evidence="1">
    <location>
        <begin position="12"/>
        <end position="30"/>
    </location>
</feature>
<dbReference type="EMBL" id="DTDP01000161">
    <property type="protein sequence ID" value="HGK54067.1"/>
    <property type="molecule type" value="Genomic_DNA"/>
</dbReference>
<organism evidence="2">
    <name type="scientific">candidate division WOR-3 bacterium</name>
    <dbReference type="NCBI Taxonomy" id="2052148"/>
    <lineage>
        <taxon>Bacteria</taxon>
        <taxon>Bacteria division WOR-3</taxon>
    </lineage>
</organism>
<reference evidence="2" key="1">
    <citation type="journal article" date="2020" name="mSystems">
        <title>Genome- and Community-Level Interaction Insights into Carbon Utilization and Element Cycling Functions of Hydrothermarchaeota in Hydrothermal Sediment.</title>
        <authorList>
            <person name="Zhou Z."/>
            <person name="Liu Y."/>
            <person name="Xu W."/>
            <person name="Pan J."/>
            <person name="Luo Z.H."/>
            <person name="Li M."/>
        </authorList>
    </citation>
    <scope>NUCLEOTIDE SEQUENCE [LARGE SCALE GENOMIC DNA]</scope>
    <source>
        <strain evidence="2">SpSt-695</strain>
    </source>
</reference>
<keyword evidence="1" id="KW-0472">Membrane</keyword>